<gene>
    <name evidence="3" type="ORF">HMPREF9194_00476</name>
</gene>
<feature type="domain" description="Bacterial repeat" evidence="2">
    <location>
        <begin position="149"/>
        <end position="220"/>
    </location>
</feature>
<feature type="non-terminal residue" evidence="3">
    <location>
        <position position="1"/>
    </location>
</feature>
<organism evidence="3 4">
    <name type="scientific">Treponema maltophilum ATCC 51939</name>
    <dbReference type="NCBI Taxonomy" id="1125699"/>
    <lineage>
        <taxon>Bacteria</taxon>
        <taxon>Pseudomonadati</taxon>
        <taxon>Spirochaetota</taxon>
        <taxon>Spirochaetia</taxon>
        <taxon>Spirochaetales</taxon>
        <taxon>Treponemataceae</taxon>
        <taxon>Treponema</taxon>
    </lineage>
</organism>
<reference evidence="3 4" key="1">
    <citation type="submission" date="2013-04" db="EMBL/GenBank/DDBJ databases">
        <title>The Genome Sequence of Treponema maltophilum ATCC 51939.</title>
        <authorList>
            <consortium name="The Broad Institute Genomics Platform"/>
            <person name="Earl A."/>
            <person name="Ward D."/>
            <person name="Feldgarden M."/>
            <person name="Gevers D."/>
            <person name="Leonetti C."/>
            <person name="Blanton J.M."/>
            <person name="Dewhirst F.E."/>
            <person name="Izard J."/>
            <person name="Walker B."/>
            <person name="Young S."/>
            <person name="Zeng Q."/>
            <person name="Gargeya S."/>
            <person name="Fitzgerald M."/>
            <person name="Haas B."/>
            <person name="Abouelleil A."/>
            <person name="Allen A.W."/>
            <person name="Alvarado L."/>
            <person name="Arachchi H.M."/>
            <person name="Berlin A.M."/>
            <person name="Chapman S.B."/>
            <person name="Gainer-Dewar J."/>
            <person name="Goldberg J."/>
            <person name="Griggs A."/>
            <person name="Gujja S."/>
            <person name="Hansen M."/>
            <person name="Howarth C."/>
            <person name="Imamovic A."/>
            <person name="Ireland A."/>
            <person name="Larimer J."/>
            <person name="McCowan C."/>
            <person name="Murphy C."/>
            <person name="Pearson M."/>
            <person name="Poon T.W."/>
            <person name="Priest M."/>
            <person name="Roberts A."/>
            <person name="Saif S."/>
            <person name="Shea T."/>
            <person name="Sisk P."/>
            <person name="Sykes S."/>
            <person name="Wortman J."/>
            <person name="Nusbaum C."/>
            <person name="Birren B."/>
        </authorList>
    </citation>
    <scope>NUCLEOTIDE SEQUENCE [LARGE SCALE GENOMIC DNA]</scope>
    <source>
        <strain evidence="3 4">ATCC 51939</strain>
    </source>
</reference>
<dbReference type="InterPro" id="IPR042229">
    <property type="entry name" value="Listeria/Bacterioides_rpt_sf"/>
</dbReference>
<evidence type="ECO:0000259" key="2">
    <source>
        <dbReference type="Pfam" id="PF18998"/>
    </source>
</evidence>
<dbReference type="eggNOG" id="COG3209">
    <property type="taxonomic scope" value="Bacteria"/>
</dbReference>
<evidence type="ECO:0000313" key="3">
    <source>
        <dbReference type="EMBL" id="EPF32019.1"/>
    </source>
</evidence>
<dbReference type="AlphaFoldDB" id="S3L5E7"/>
<proteinExistence type="predicted"/>
<dbReference type="NCBIfam" id="TIGR02543">
    <property type="entry name" value="List_Bact_rpt"/>
    <property type="match status" value="1"/>
</dbReference>
<protein>
    <recommendedName>
        <fullName evidence="2">Bacterial repeat domain-containing protein</fullName>
    </recommendedName>
</protein>
<feature type="non-terminal residue" evidence="3">
    <location>
        <position position="258"/>
    </location>
</feature>
<dbReference type="Gene3D" id="2.60.40.4270">
    <property type="entry name" value="Listeria-Bacteroides repeat domain"/>
    <property type="match status" value="1"/>
</dbReference>
<dbReference type="HOGENOM" id="CLU_1079758_0_0_12"/>
<dbReference type="Pfam" id="PF09479">
    <property type="entry name" value="Flg_new"/>
    <property type="match status" value="2"/>
</dbReference>
<feature type="domain" description="Bacterial repeat" evidence="2">
    <location>
        <begin position="52"/>
        <end position="135"/>
    </location>
</feature>
<comment type="caution">
    <text evidence="3">The sequence shown here is derived from an EMBL/GenBank/DDBJ whole genome shotgun (WGS) entry which is preliminary data.</text>
</comment>
<dbReference type="Proteomes" id="UP000014541">
    <property type="component" value="Unassembled WGS sequence"/>
</dbReference>
<dbReference type="InterPro" id="IPR044060">
    <property type="entry name" value="Bacterial_rp_domain"/>
</dbReference>
<accession>S3L5E7</accession>
<dbReference type="InterPro" id="IPR013378">
    <property type="entry name" value="InlB-like_B-rpt"/>
</dbReference>
<dbReference type="GO" id="GO:0030313">
    <property type="term" value="C:cell envelope"/>
    <property type="evidence" value="ECO:0007669"/>
    <property type="project" value="UniProtKB-SubCell"/>
</dbReference>
<name>S3L5E7_TREMA</name>
<dbReference type="Pfam" id="PF18998">
    <property type="entry name" value="Flg_new_2"/>
    <property type="match status" value="2"/>
</dbReference>
<sequence length="258" mass="26727">EKASVPSPEPTKEGHTFDGWYNKAGNSPWNFAVNEVTQNTELYAKWRINTYSVTFGTPANGTLKAELAGIAIASGKPVEYGKTVTFTAGPASGYKVDTWTITPASALQEGGTPGSTTAKVKITAATTVNVSFTLNTYSVTFGTPANGTLKAELAGSAIASGKPIEYGKTVTFTAVPEPGYKVDTWTVTPASALQEGGTPGSPTAKVKITAATTVNVGFTKEGYTVTFDAKGGTPVPAAQTVKYKEKASVPSPEPTKEG</sequence>
<comment type="subcellular location">
    <subcellularLocation>
        <location evidence="1">Cell envelope</location>
    </subcellularLocation>
</comment>
<evidence type="ECO:0000256" key="1">
    <source>
        <dbReference type="ARBA" id="ARBA00004196"/>
    </source>
</evidence>
<keyword evidence="4" id="KW-1185">Reference proteome</keyword>
<dbReference type="EMBL" id="ATFF01000003">
    <property type="protein sequence ID" value="EPF32019.1"/>
    <property type="molecule type" value="Genomic_DNA"/>
</dbReference>
<evidence type="ECO:0000313" key="4">
    <source>
        <dbReference type="Proteomes" id="UP000014541"/>
    </source>
</evidence>